<feature type="compositionally biased region" description="Basic residues" evidence="2">
    <location>
        <begin position="146"/>
        <end position="158"/>
    </location>
</feature>
<dbReference type="Proteomes" id="UP000243723">
    <property type="component" value="Unassembled WGS sequence"/>
</dbReference>
<feature type="compositionally biased region" description="Low complexity" evidence="2">
    <location>
        <begin position="271"/>
        <end position="288"/>
    </location>
</feature>
<dbReference type="EMBL" id="NHZQ01000445">
    <property type="protein sequence ID" value="PSK35026.1"/>
    <property type="molecule type" value="Genomic_DNA"/>
</dbReference>
<dbReference type="Gene3D" id="2.40.50.40">
    <property type="match status" value="1"/>
</dbReference>
<feature type="region of interest" description="Disordered" evidence="2">
    <location>
        <begin position="1"/>
        <end position="20"/>
    </location>
</feature>
<feature type="compositionally biased region" description="Basic and acidic residues" evidence="2">
    <location>
        <begin position="261"/>
        <end position="270"/>
    </location>
</feature>
<dbReference type="PROSITE" id="PS50013">
    <property type="entry name" value="CHROMO_2"/>
    <property type="match status" value="1"/>
</dbReference>
<evidence type="ECO:0000259" key="3">
    <source>
        <dbReference type="PROSITE" id="PS50013"/>
    </source>
</evidence>
<reference evidence="4 5" key="1">
    <citation type="submission" date="2017-05" db="EMBL/GenBank/DDBJ databases">
        <title>Draft genome sequence of Elsinoe australis.</title>
        <authorList>
            <person name="Cheng Q."/>
        </authorList>
    </citation>
    <scope>NUCLEOTIDE SEQUENCE [LARGE SCALE GENOMIC DNA]</scope>
    <source>
        <strain evidence="4 5">NL1</strain>
    </source>
</reference>
<evidence type="ECO:0000256" key="2">
    <source>
        <dbReference type="SAM" id="MobiDB-lite"/>
    </source>
</evidence>
<name>A0A2P7YGE5_9PEZI</name>
<organism evidence="4 5">
    <name type="scientific">Elsinoe australis</name>
    <dbReference type="NCBI Taxonomy" id="40998"/>
    <lineage>
        <taxon>Eukaryota</taxon>
        <taxon>Fungi</taxon>
        <taxon>Dikarya</taxon>
        <taxon>Ascomycota</taxon>
        <taxon>Pezizomycotina</taxon>
        <taxon>Dothideomycetes</taxon>
        <taxon>Dothideomycetidae</taxon>
        <taxon>Myriangiales</taxon>
        <taxon>Elsinoaceae</taxon>
        <taxon>Elsinoe</taxon>
    </lineage>
</organism>
<dbReference type="SUPFAM" id="SSF54160">
    <property type="entry name" value="Chromo domain-like"/>
    <property type="match status" value="1"/>
</dbReference>
<sequence length="448" mass="48422">MSPTPVKINPLSSRLSDKAPRSAHIISRQYVGAGAGPAYTLRVGNTTIPDVELDEIFEFVSPQDLETFENASFKRENDEKDMIQQALHQAAAKRGPGRPRKDQTSSGVTQSSNSDDDSAVSSTDAAVAPEIAAGRNGRPRPSYSHLYKRGRGRARRSRGGYGPTRAEWQARQQSESEQDLPISTAALSINEAAKRRRLDTSGSHSRSRRASVTTRSSSDILSSPQRANSDSQVKRETPSAPPEPLFHISTLKAGSSAISRPNDEELHSDRTSSVVSSSTLESSASSDAGATTVAGPATRPSSTSLLAPQAYGSRATPTLAIPRAPPSAARSSSPLMAPPNAPIRSGPSINIASASDDDDEEGESYAIERILDHHLSDPKTHPAELGRKPVMLYQVKWEGYDELTWEPVESFDDRAIVEEYWQRTREASQSNRVSRSSAGPRWKGKGRA</sequence>
<feature type="compositionally biased region" description="Polar residues" evidence="2">
    <location>
        <begin position="219"/>
        <end position="231"/>
    </location>
</feature>
<protein>
    <recommendedName>
        <fullName evidence="3">Chromo domain-containing protein</fullName>
    </recommendedName>
</protein>
<dbReference type="InterPro" id="IPR000953">
    <property type="entry name" value="Chromo/chromo_shadow_dom"/>
</dbReference>
<feature type="compositionally biased region" description="Low complexity" evidence="2">
    <location>
        <begin position="326"/>
        <end position="335"/>
    </location>
</feature>
<feature type="compositionally biased region" description="Low complexity" evidence="2">
    <location>
        <begin position="119"/>
        <end position="128"/>
    </location>
</feature>
<accession>A0A2P7YGE5</accession>
<dbReference type="AlphaFoldDB" id="A0A2P7YGE5"/>
<comment type="subunit">
    <text evidence="1">Component of the NuA4 histone acetyltransferase complex.</text>
</comment>
<comment type="caution">
    <text evidence="4">The sequence shown here is derived from an EMBL/GenBank/DDBJ whole genome shotgun (WGS) entry which is preliminary data.</text>
</comment>
<evidence type="ECO:0000313" key="5">
    <source>
        <dbReference type="Proteomes" id="UP000243723"/>
    </source>
</evidence>
<dbReference type="Pfam" id="PF00385">
    <property type="entry name" value="Chromo"/>
    <property type="match status" value="1"/>
</dbReference>
<dbReference type="GO" id="GO:0006338">
    <property type="term" value="P:chromatin remodeling"/>
    <property type="evidence" value="ECO:0007669"/>
    <property type="project" value="UniProtKB-ARBA"/>
</dbReference>
<feature type="region of interest" description="Disordered" evidence="2">
    <location>
        <begin position="88"/>
        <end position="365"/>
    </location>
</feature>
<evidence type="ECO:0000256" key="1">
    <source>
        <dbReference type="ARBA" id="ARBA00011353"/>
    </source>
</evidence>
<proteinExistence type="predicted"/>
<dbReference type="InterPro" id="IPR016197">
    <property type="entry name" value="Chromo-like_dom_sf"/>
</dbReference>
<gene>
    <name evidence="4" type="ORF">B9Z65_1609</name>
</gene>
<dbReference type="OrthoDB" id="1918685at2759"/>
<dbReference type="SMART" id="SM00298">
    <property type="entry name" value="CHROMO"/>
    <property type="match status" value="1"/>
</dbReference>
<feature type="region of interest" description="Disordered" evidence="2">
    <location>
        <begin position="423"/>
        <end position="448"/>
    </location>
</feature>
<feature type="domain" description="Chromo" evidence="3">
    <location>
        <begin position="365"/>
        <end position="432"/>
    </location>
</feature>
<keyword evidence="5" id="KW-1185">Reference proteome</keyword>
<evidence type="ECO:0000313" key="4">
    <source>
        <dbReference type="EMBL" id="PSK35026.1"/>
    </source>
</evidence>
<feature type="compositionally biased region" description="Polar residues" evidence="2">
    <location>
        <begin position="427"/>
        <end position="437"/>
    </location>
</feature>
<dbReference type="InterPro" id="IPR023780">
    <property type="entry name" value="Chromo_domain"/>
</dbReference>